<name>A0A5J4VMF7_9EUKA</name>
<organism evidence="2 3">
    <name type="scientific">Streblomastix strix</name>
    <dbReference type="NCBI Taxonomy" id="222440"/>
    <lineage>
        <taxon>Eukaryota</taxon>
        <taxon>Metamonada</taxon>
        <taxon>Preaxostyla</taxon>
        <taxon>Oxymonadida</taxon>
        <taxon>Streblomastigidae</taxon>
        <taxon>Streblomastix</taxon>
    </lineage>
</organism>
<evidence type="ECO:0000313" key="3">
    <source>
        <dbReference type="Proteomes" id="UP000324800"/>
    </source>
</evidence>
<feature type="compositionally biased region" description="Polar residues" evidence="1">
    <location>
        <begin position="320"/>
        <end position="329"/>
    </location>
</feature>
<reference evidence="2 3" key="1">
    <citation type="submission" date="2019-03" db="EMBL/GenBank/DDBJ databases">
        <title>Single cell metagenomics reveals metabolic interactions within the superorganism composed of flagellate Streblomastix strix and complex community of Bacteroidetes bacteria on its surface.</title>
        <authorList>
            <person name="Treitli S.C."/>
            <person name="Kolisko M."/>
            <person name="Husnik F."/>
            <person name="Keeling P."/>
            <person name="Hampl V."/>
        </authorList>
    </citation>
    <scope>NUCLEOTIDE SEQUENCE [LARGE SCALE GENOMIC DNA]</scope>
    <source>
        <strain evidence="2">ST1C</strain>
    </source>
</reference>
<evidence type="ECO:0000256" key="1">
    <source>
        <dbReference type="SAM" id="MobiDB-lite"/>
    </source>
</evidence>
<proteinExistence type="predicted"/>
<feature type="region of interest" description="Disordered" evidence="1">
    <location>
        <begin position="309"/>
        <end position="343"/>
    </location>
</feature>
<dbReference type="EMBL" id="SNRW01006144">
    <property type="protein sequence ID" value="KAA6383644.1"/>
    <property type="molecule type" value="Genomic_DNA"/>
</dbReference>
<accession>A0A5J4VMF7</accession>
<evidence type="ECO:0000313" key="2">
    <source>
        <dbReference type="EMBL" id="KAA6383644.1"/>
    </source>
</evidence>
<sequence>MCNCEFRQIEDESQFESPLDRELRIDKDGGGLIIIHGEIKPQIKGKGIQFINYTTTLQDTYEQSKNPGYFYSEKVKSLCISLIQSESLIETVFQSFSNLSLNSSLRLLSLSNGGGSNCSDYVTRFIFAKYHIIAGLSLLLFFFVQLSSQKTGEVEGVDVYQNVRMTFEIGLLMMEVLTDQKLLISLQAVAFITSSNFGSENAIIATIVHPRKPIPFQIVTTKKQILFRDFFTSRDYGIRKEILNEALQELAISPTIDYFANGKSLKCRRFYNLIRDLWAQGQDGMKANWQIEMQRLHPPNIVDTMSSKLSQERLNRSNNDRNTLASSERQNMKGKTATPSRRRADSAYQSACAITLLFNVDGRYEHKFNSKVHKQIMKMHRAANRQVIKEKSIYNLDDLLKIQEQKAKIVEQLIEDTLLGCTIVAIIAFSEPKLEEVMKATAQRDINNFWSVNTSIIKRPISNVILTFQQTSTPSTSPVFWLDNWTKKNSKRLRPAII</sequence>
<protein>
    <submittedName>
        <fullName evidence="2">Uncharacterized protein</fullName>
    </submittedName>
</protein>
<feature type="compositionally biased region" description="Basic and acidic residues" evidence="1">
    <location>
        <begin position="310"/>
        <end position="319"/>
    </location>
</feature>
<dbReference type="Proteomes" id="UP000324800">
    <property type="component" value="Unassembled WGS sequence"/>
</dbReference>
<comment type="caution">
    <text evidence="2">The sequence shown here is derived from an EMBL/GenBank/DDBJ whole genome shotgun (WGS) entry which is preliminary data.</text>
</comment>
<dbReference type="AlphaFoldDB" id="A0A5J4VMF7"/>
<gene>
    <name evidence="2" type="ORF">EZS28_020829</name>
</gene>